<dbReference type="SUPFAM" id="SSF47473">
    <property type="entry name" value="EF-hand"/>
    <property type="match status" value="1"/>
</dbReference>
<dbReference type="InterPro" id="IPR011992">
    <property type="entry name" value="EF-hand-dom_pair"/>
</dbReference>
<comment type="caution">
    <text evidence="4">The sequence shown here is derived from an EMBL/GenBank/DDBJ whole genome shotgun (WGS) entry which is preliminary data.</text>
</comment>
<feature type="compositionally biased region" description="Basic and acidic residues" evidence="2">
    <location>
        <begin position="169"/>
        <end position="184"/>
    </location>
</feature>
<name>A0A9P1CGR8_9DINO</name>
<reference evidence="4" key="1">
    <citation type="submission" date="2022-10" db="EMBL/GenBank/DDBJ databases">
        <authorList>
            <person name="Chen Y."/>
            <person name="Dougan E. K."/>
            <person name="Chan C."/>
            <person name="Rhodes N."/>
            <person name="Thang M."/>
        </authorList>
    </citation>
    <scope>NUCLEOTIDE SEQUENCE</scope>
</reference>
<dbReference type="InterPro" id="IPR018247">
    <property type="entry name" value="EF_Hand_1_Ca_BS"/>
</dbReference>
<evidence type="ECO:0000313" key="6">
    <source>
        <dbReference type="EMBL" id="CAL4778408.1"/>
    </source>
</evidence>
<dbReference type="OrthoDB" id="434542at2759"/>
<evidence type="ECO:0000313" key="5">
    <source>
        <dbReference type="EMBL" id="CAL1144471.1"/>
    </source>
</evidence>
<keyword evidence="1" id="KW-0106">Calcium</keyword>
<dbReference type="SMART" id="SM00054">
    <property type="entry name" value="EFh"/>
    <property type="match status" value="2"/>
</dbReference>
<feature type="region of interest" description="Disordered" evidence="2">
    <location>
        <begin position="162"/>
        <end position="191"/>
    </location>
</feature>
<feature type="region of interest" description="Disordered" evidence="2">
    <location>
        <begin position="575"/>
        <end position="597"/>
    </location>
</feature>
<dbReference type="CDD" id="cd00051">
    <property type="entry name" value="EFh"/>
    <property type="match status" value="1"/>
</dbReference>
<dbReference type="PROSITE" id="PS00018">
    <property type="entry name" value="EF_HAND_1"/>
    <property type="match status" value="1"/>
</dbReference>
<accession>A0A9P1CGR8</accession>
<keyword evidence="7" id="KW-1185">Reference proteome</keyword>
<evidence type="ECO:0000259" key="3">
    <source>
        <dbReference type="PROSITE" id="PS50222"/>
    </source>
</evidence>
<evidence type="ECO:0000313" key="4">
    <source>
        <dbReference type="EMBL" id="CAI3991096.1"/>
    </source>
</evidence>
<evidence type="ECO:0000313" key="7">
    <source>
        <dbReference type="Proteomes" id="UP001152797"/>
    </source>
</evidence>
<dbReference type="AlphaFoldDB" id="A0A9P1CGR8"/>
<organism evidence="4">
    <name type="scientific">Cladocopium goreaui</name>
    <dbReference type="NCBI Taxonomy" id="2562237"/>
    <lineage>
        <taxon>Eukaryota</taxon>
        <taxon>Sar</taxon>
        <taxon>Alveolata</taxon>
        <taxon>Dinophyceae</taxon>
        <taxon>Suessiales</taxon>
        <taxon>Symbiodiniaceae</taxon>
        <taxon>Cladocopium</taxon>
    </lineage>
</organism>
<dbReference type="GO" id="GO:0005509">
    <property type="term" value="F:calcium ion binding"/>
    <property type="evidence" value="ECO:0007669"/>
    <property type="project" value="InterPro"/>
</dbReference>
<dbReference type="PROSITE" id="PS50222">
    <property type="entry name" value="EF_HAND_2"/>
    <property type="match status" value="1"/>
</dbReference>
<evidence type="ECO:0000256" key="2">
    <source>
        <dbReference type="SAM" id="MobiDB-lite"/>
    </source>
</evidence>
<dbReference type="EMBL" id="CAMXCT030001552">
    <property type="protein sequence ID" value="CAL4778408.1"/>
    <property type="molecule type" value="Genomic_DNA"/>
</dbReference>
<dbReference type="InterPro" id="IPR002048">
    <property type="entry name" value="EF_hand_dom"/>
</dbReference>
<sequence length="621" mass="68497">MPEPLMERVMAVYRETDKNDDGFLDRDELASMLDAVGMPKERAGALFDAADVDKSGTVDFEEFCGWLFSDVKKAMEVCVKQGEIVNKHLKVEMNVGDVLCYGLDEKLVRSSFTYEINVMPDDETVRHLESRAKIYAEEKKKQQVDSLEKAVVDAKSKMEAAKAKAAKAKPKDANPKGKDGKDEELSAEEQAVVEAERTVSAAEKAKARVEEAPPDVQPVPLLEKVFDDLVAAEDVSSGSSGVHVLKWKAKEEGTATLKLLQHYKVVEGPDETEVDKVEEFDFSVTVVPSKSGASKADWYAWSWYDVKWVKAPANKADKFAKKMGKAALELQWVPPVFGPKKEKLSLVCKAVCRLQQGGSSVGFTFCLTLPSRLRLRVRSADVTQCGMVTRLPMAARPAVYHPPAAFACFALTRGIMKDMISTSHVLIMAVVTVVTLQPELSAFVRQATVKKSTKILMRFDQIWQKQMPSKGFANICDLMMSSCDVNLVKAYAWRQSGFCRHHPGPRAEIAGDRDVRDTDPAQLLPEATRRRAQLLLPAQVRRLVKFHPSVLPGIAPPPKPFNPCAEQIHRQPVEMSSTGGYPVGTSGPSSEANAESADGVENVLITGISLRVTEDLVELYP</sequence>
<proteinExistence type="predicted"/>
<dbReference type="Proteomes" id="UP001152797">
    <property type="component" value="Unassembled WGS sequence"/>
</dbReference>
<gene>
    <name evidence="4" type="ORF">C1SCF055_LOCUS18028</name>
</gene>
<reference evidence="5" key="2">
    <citation type="submission" date="2024-04" db="EMBL/GenBank/DDBJ databases">
        <authorList>
            <person name="Chen Y."/>
            <person name="Shah S."/>
            <person name="Dougan E. K."/>
            <person name="Thang M."/>
            <person name="Chan C."/>
        </authorList>
    </citation>
    <scope>NUCLEOTIDE SEQUENCE [LARGE SCALE GENOMIC DNA]</scope>
</reference>
<dbReference type="EMBL" id="CAMXCT020001552">
    <property type="protein sequence ID" value="CAL1144471.1"/>
    <property type="molecule type" value="Genomic_DNA"/>
</dbReference>
<dbReference type="Gene3D" id="1.10.238.10">
    <property type="entry name" value="EF-hand"/>
    <property type="match status" value="1"/>
</dbReference>
<feature type="domain" description="EF-hand" evidence="3">
    <location>
        <begin position="38"/>
        <end position="73"/>
    </location>
</feature>
<dbReference type="EMBL" id="CAMXCT010001552">
    <property type="protein sequence ID" value="CAI3991096.1"/>
    <property type="molecule type" value="Genomic_DNA"/>
</dbReference>
<evidence type="ECO:0000256" key="1">
    <source>
        <dbReference type="ARBA" id="ARBA00022837"/>
    </source>
</evidence>
<dbReference type="Pfam" id="PF13499">
    <property type="entry name" value="EF-hand_7"/>
    <property type="match status" value="1"/>
</dbReference>
<protein>
    <submittedName>
        <fullName evidence="6">Chaperone protein DnaJ</fullName>
    </submittedName>
</protein>